<evidence type="ECO:0008006" key="4">
    <source>
        <dbReference type="Google" id="ProtNLM"/>
    </source>
</evidence>
<comment type="caution">
    <text evidence="2">The sequence shown here is derived from an EMBL/GenBank/DDBJ whole genome shotgun (WGS) entry which is preliminary data.</text>
</comment>
<feature type="signal peptide" evidence="1">
    <location>
        <begin position="1"/>
        <end position="24"/>
    </location>
</feature>
<accession>A0A8J2VQP1</accession>
<dbReference type="Proteomes" id="UP000602745">
    <property type="component" value="Unassembled WGS sequence"/>
</dbReference>
<keyword evidence="1" id="KW-0732">Signal</keyword>
<organism evidence="2 3">
    <name type="scientific">Agaricicola taiwanensis</name>
    <dbReference type="NCBI Taxonomy" id="591372"/>
    <lineage>
        <taxon>Bacteria</taxon>
        <taxon>Pseudomonadati</taxon>
        <taxon>Pseudomonadota</taxon>
        <taxon>Alphaproteobacteria</taxon>
        <taxon>Rhodobacterales</taxon>
        <taxon>Paracoccaceae</taxon>
        <taxon>Agaricicola</taxon>
    </lineage>
</organism>
<dbReference type="AlphaFoldDB" id="A0A8J2VQP1"/>
<keyword evidence="3" id="KW-1185">Reference proteome</keyword>
<protein>
    <recommendedName>
        <fullName evidence="4">TIGR02301 family protein</fullName>
    </recommendedName>
</protein>
<reference evidence="2" key="2">
    <citation type="submission" date="2020-09" db="EMBL/GenBank/DDBJ databases">
        <authorList>
            <person name="Sun Q."/>
            <person name="Sedlacek I."/>
        </authorList>
    </citation>
    <scope>NUCLEOTIDE SEQUENCE</scope>
    <source>
        <strain evidence="2">CCM 7684</strain>
    </source>
</reference>
<dbReference type="RefSeq" id="WP_188409103.1">
    <property type="nucleotide sequence ID" value="NZ_BMCP01000001.1"/>
</dbReference>
<reference evidence="2" key="1">
    <citation type="journal article" date="2014" name="Int. J. Syst. Evol. Microbiol.">
        <title>Complete genome sequence of Corynebacterium casei LMG S-19264T (=DSM 44701T), isolated from a smear-ripened cheese.</title>
        <authorList>
            <consortium name="US DOE Joint Genome Institute (JGI-PGF)"/>
            <person name="Walter F."/>
            <person name="Albersmeier A."/>
            <person name="Kalinowski J."/>
            <person name="Ruckert C."/>
        </authorList>
    </citation>
    <scope>NUCLEOTIDE SEQUENCE</scope>
    <source>
        <strain evidence="2">CCM 7684</strain>
    </source>
</reference>
<feature type="chain" id="PRO_5035147341" description="TIGR02301 family protein" evidence="1">
    <location>
        <begin position="25"/>
        <end position="127"/>
    </location>
</feature>
<dbReference type="InterPro" id="IPR012645">
    <property type="entry name" value="CHP02301"/>
</dbReference>
<dbReference type="Pfam" id="PF09539">
    <property type="entry name" value="DUF2385"/>
    <property type="match status" value="1"/>
</dbReference>
<gene>
    <name evidence="2" type="ORF">GCM10007276_11420</name>
</gene>
<evidence type="ECO:0000256" key="1">
    <source>
        <dbReference type="SAM" id="SignalP"/>
    </source>
</evidence>
<proteinExistence type="predicted"/>
<evidence type="ECO:0000313" key="3">
    <source>
        <dbReference type="Proteomes" id="UP000602745"/>
    </source>
</evidence>
<dbReference type="NCBIfam" id="TIGR02301">
    <property type="entry name" value="TIGR02301 family protein"/>
    <property type="match status" value="1"/>
</dbReference>
<name>A0A8J2VQP1_9RHOB</name>
<dbReference type="EMBL" id="BMCP01000001">
    <property type="protein sequence ID" value="GGE35695.1"/>
    <property type="molecule type" value="Genomic_DNA"/>
</dbReference>
<evidence type="ECO:0000313" key="2">
    <source>
        <dbReference type="EMBL" id="GGE35695.1"/>
    </source>
</evidence>
<sequence length="127" mass="13824">MQLRRWIIFAVLAALLAAPSPVRAQSATPPYEADILKLSEILGALHYLRTLCGAEDGPAWRERMQALIKAENCAPDRCERLAGAFNAGYQGFSRNHKVCTPSAKAATQRFLAEGSRLADGINARNAN</sequence>